<organism evidence="2 3">
    <name type="scientific">Kibdelosporangium banguiense</name>
    <dbReference type="NCBI Taxonomy" id="1365924"/>
    <lineage>
        <taxon>Bacteria</taxon>
        <taxon>Bacillati</taxon>
        <taxon>Actinomycetota</taxon>
        <taxon>Actinomycetes</taxon>
        <taxon>Pseudonocardiales</taxon>
        <taxon>Pseudonocardiaceae</taxon>
        <taxon>Kibdelosporangium</taxon>
    </lineage>
</organism>
<accession>A0ABS4U015</accession>
<sequence>MTAELTRTGSPGQEFAAAVFAAFGEDVTVSLPCALPATFPFAANRPRYTVRHLLKTREVTEPTGYLREEHRGSDTSGASYGATPEARFSTSISTAAITTLTASLSVPRGITANEQTLANVVDHRLIVRLCTVENDALLNGTEDGVIPGIRTLAGSRQAKPSTDLGRVITQTAALVEETGGSCDGVIGHPRLYWELVRNGLLGRLAEAGVRVSRTRMLPPDELILADFRAAFTLLDTLDSTMEIRRGAGADGQDLLIASVRIGLAVHLPQHVLLGTISW</sequence>
<dbReference type="SUPFAM" id="SSF56563">
    <property type="entry name" value="Major capsid protein gp5"/>
    <property type="match status" value="1"/>
</dbReference>
<dbReference type="Proteomes" id="UP001519332">
    <property type="component" value="Unassembled WGS sequence"/>
</dbReference>
<proteinExistence type="predicted"/>
<gene>
    <name evidence="2" type="ORF">JOF56_010387</name>
</gene>
<evidence type="ECO:0000313" key="3">
    <source>
        <dbReference type="Proteomes" id="UP001519332"/>
    </source>
</evidence>
<reference evidence="2 3" key="1">
    <citation type="submission" date="2021-03" db="EMBL/GenBank/DDBJ databases">
        <title>Sequencing the genomes of 1000 actinobacteria strains.</title>
        <authorList>
            <person name="Klenk H.-P."/>
        </authorList>
    </citation>
    <scope>NUCLEOTIDE SEQUENCE [LARGE SCALE GENOMIC DNA]</scope>
    <source>
        <strain evidence="2 3">DSM 46670</strain>
    </source>
</reference>
<evidence type="ECO:0008006" key="4">
    <source>
        <dbReference type="Google" id="ProtNLM"/>
    </source>
</evidence>
<dbReference type="Gene3D" id="3.30.2400.10">
    <property type="entry name" value="Major capsid protein gp5"/>
    <property type="match status" value="1"/>
</dbReference>
<feature type="compositionally biased region" description="Basic and acidic residues" evidence="1">
    <location>
        <begin position="61"/>
        <end position="73"/>
    </location>
</feature>
<name>A0ABS4U015_9PSEU</name>
<keyword evidence="3" id="KW-1185">Reference proteome</keyword>
<protein>
    <recommendedName>
        <fullName evidence="4">Phage major capsid protein</fullName>
    </recommendedName>
</protein>
<evidence type="ECO:0000256" key="1">
    <source>
        <dbReference type="SAM" id="MobiDB-lite"/>
    </source>
</evidence>
<feature type="region of interest" description="Disordered" evidence="1">
    <location>
        <begin position="61"/>
        <end position="82"/>
    </location>
</feature>
<dbReference type="Gene3D" id="3.30.2320.10">
    <property type="entry name" value="hypothetical protein PF0899 domain"/>
    <property type="match status" value="1"/>
</dbReference>
<evidence type="ECO:0000313" key="2">
    <source>
        <dbReference type="EMBL" id="MBP2330002.1"/>
    </source>
</evidence>
<comment type="caution">
    <text evidence="2">The sequence shown here is derived from an EMBL/GenBank/DDBJ whole genome shotgun (WGS) entry which is preliminary data.</text>
</comment>
<dbReference type="RefSeq" id="WP_209646683.1">
    <property type="nucleotide sequence ID" value="NZ_JAGINW010000001.1"/>
</dbReference>
<dbReference type="EMBL" id="JAGINW010000001">
    <property type="protein sequence ID" value="MBP2330002.1"/>
    <property type="molecule type" value="Genomic_DNA"/>
</dbReference>
<dbReference type="NCBIfam" id="NF041188">
    <property type="entry name" value="encap_f3"/>
    <property type="match status" value="1"/>
</dbReference>